<keyword evidence="1" id="KW-1133">Transmembrane helix</keyword>
<evidence type="ECO:0000256" key="1">
    <source>
        <dbReference type="SAM" id="Phobius"/>
    </source>
</evidence>
<name>A0A8F5C202_9CREN</name>
<dbReference type="Proteomes" id="UP000694036">
    <property type="component" value="Chromosome"/>
</dbReference>
<accession>A0A8F5C202</accession>
<organism evidence="2 3">
    <name type="scientific">Saccharolobus shibatae</name>
    <dbReference type="NCBI Taxonomy" id="2286"/>
    <lineage>
        <taxon>Archaea</taxon>
        <taxon>Thermoproteota</taxon>
        <taxon>Thermoprotei</taxon>
        <taxon>Sulfolobales</taxon>
        <taxon>Sulfolobaceae</taxon>
        <taxon>Saccharolobus</taxon>
    </lineage>
</organism>
<feature type="transmembrane region" description="Helical" evidence="1">
    <location>
        <begin position="107"/>
        <end position="130"/>
    </location>
</feature>
<gene>
    <name evidence="2" type="ORF">J5U22_02012</name>
</gene>
<keyword evidence="3" id="KW-1185">Reference proteome</keyword>
<feature type="transmembrane region" description="Helical" evidence="1">
    <location>
        <begin position="153"/>
        <end position="176"/>
    </location>
</feature>
<sequence>MFIIRLVTPISKIALRSIEKISPRIINYQRSIIKSFEENPQSQTSYPSNREKSPTQILITPNHTRMGLALTTLLSPRSKTRISPSSLRTGKTRNITELGVNRCSTNVGLIVTLSLVVQALSYVILIAFSVPRSIVFSALLEPIIDILLLLRNIYGFIVIAVMIGISNSIYSAVIIIQKASHASPLTLLGEP</sequence>
<keyword evidence="1" id="KW-0472">Membrane</keyword>
<dbReference type="EMBL" id="CP077713">
    <property type="protein sequence ID" value="QXJ35465.1"/>
    <property type="molecule type" value="Genomic_DNA"/>
</dbReference>
<protein>
    <submittedName>
        <fullName evidence="2">Uncharacterized protein</fullName>
    </submittedName>
</protein>
<dbReference type="AlphaFoldDB" id="A0A8F5C202"/>
<keyword evidence="1" id="KW-0812">Transmembrane</keyword>
<evidence type="ECO:0000313" key="3">
    <source>
        <dbReference type="Proteomes" id="UP000694036"/>
    </source>
</evidence>
<reference evidence="2 3" key="1">
    <citation type="journal article" date="2021" name="Environ. Microbiol.">
        <title>New insights into the diversity and evolution of the archaeal mobilome from three complete genomes of Saccharolobus shibatae.</title>
        <authorList>
            <person name="Medvedeva S."/>
            <person name="Brandt D."/>
            <person name="Cvirkaite-Krupovic V."/>
            <person name="Liu Y."/>
            <person name="Severinov K."/>
            <person name="Ishino S."/>
            <person name="Ishino Y."/>
            <person name="Prangishvili D."/>
            <person name="Kalinowski J."/>
            <person name="Krupovic M."/>
        </authorList>
    </citation>
    <scope>NUCLEOTIDE SEQUENCE [LARGE SCALE GENOMIC DNA]</scope>
    <source>
        <strain evidence="2 3">S38A</strain>
    </source>
</reference>
<evidence type="ECO:0000313" key="2">
    <source>
        <dbReference type="EMBL" id="QXJ35465.1"/>
    </source>
</evidence>
<proteinExistence type="predicted"/>